<keyword evidence="8" id="KW-1185">Reference proteome</keyword>
<comment type="similarity">
    <text evidence="4">Belongs to the nucleoredoxin family.</text>
</comment>
<dbReference type="AlphaFoldDB" id="A0A927IIC1"/>
<feature type="chain" id="PRO_5037572427" evidence="5">
    <location>
        <begin position="26"/>
        <end position="266"/>
    </location>
</feature>
<gene>
    <name evidence="7" type="ORF">IEN85_16550</name>
</gene>
<evidence type="ECO:0000256" key="2">
    <source>
        <dbReference type="ARBA" id="ARBA00023002"/>
    </source>
</evidence>
<dbReference type="EMBL" id="JACYFG010000040">
    <property type="protein sequence ID" value="MBD5781111.1"/>
    <property type="molecule type" value="Genomic_DNA"/>
</dbReference>
<evidence type="ECO:0000256" key="3">
    <source>
        <dbReference type="ARBA" id="ARBA00023027"/>
    </source>
</evidence>
<dbReference type="Proteomes" id="UP000622317">
    <property type="component" value="Unassembled WGS sequence"/>
</dbReference>
<organism evidence="7 8">
    <name type="scientific">Pelagicoccus enzymogenes</name>
    <dbReference type="NCBI Taxonomy" id="2773457"/>
    <lineage>
        <taxon>Bacteria</taxon>
        <taxon>Pseudomonadati</taxon>
        <taxon>Verrucomicrobiota</taxon>
        <taxon>Opitutia</taxon>
        <taxon>Puniceicoccales</taxon>
        <taxon>Pelagicoccaceae</taxon>
        <taxon>Pelagicoccus</taxon>
    </lineage>
</organism>
<dbReference type="GO" id="GO:0016491">
    <property type="term" value="F:oxidoreductase activity"/>
    <property type="evidence" value="ECO:0007669"/>
    <property type="project" value="UniProtKB-KW"/>
</dbReference>
<sequence>MQIPNSLQRALALSLAIGLTSLLSAQKYDFETLDGETIKADLIGVYNGIVFLEKKPGATQFINYHGLAPESQKVALEWIKTRIAAAGDPPVAAKDSDSKLTQFLVKSLVTNKDGKLEAYAFEDKAEPEFYAFYYSAHWCGPCRRFTPKLRAFYKAMRLLGHDNFEVVFVSSDTSEKMMQRYMEEDQMPWVGVKYSKKSNSRVSRYAGNGIPCLVVTDRHGRLLYHSYQNGEYIGPSVPLTHLENLLNYTAKLEAMKPANEQPEDRS</sequence>
<evidence type="ECO:0000313" key="7">
    <source>
        <dbReference type="EMBL" id="MBD5781111.1"/>
    </source>
</evidence>
<evidence type="ECO:0000256" key="4">
    <source>
        <dbReference type="ARBA" id="ARBA00025782"/>
    </source>
</evidence>
<name>A0A927IIC1_9BACT</name>
<feature type="signal peptide" evidence="5">
    <location>
        <begin position="1"/>
        <end position="25"/>
    </location>
</feature>
<evidence type="ECO:0000259" key="6">
    <source>
        <dbReference type="PROSITE" id="PS51352"/>
    </source>
</evidence>
<protein>
    <submittedName>
        <fullName evidence="7">Redoxin domain-containing protein</fullName>
    </submittedName>
</protein>
<dbReference type="Pfam" id="PF13905">
    <property type="entry name" value="Thioredoxin_8"/>
    <property type="match status" value="1"/>
</dbReference>
<keyword evidence="5" id="KW-0732">Signal</keyword>
<accession>A0A927IIC1</accession>
<dbReference type="RefSeq" id="WP_191618215.1">
    <property type="nucleotide sequence ID" value="NZ_JACYFG010000040.1"/>
</dbReference>
<dbReference type="InterPro" id="IPR012336">
    <property type="entry name" value="Thioredoxin-like_fold"/>
</dbReference>
<dbReference type="PANTHER" id="PTHR13871:SF96">
    <property type="entry name" value="THIOREDOXIN DOMAIN-CONTAINING PROTEIN"/>
    <property type="match status" value="1"/>
</dbReference>
<dbReference type="PROSITE" id="PS51352">
    <property type="entry name" value="THIOREDOXIN_2"/>
    <property type="match status" value="1"/>
</dbReference>
<reference evidence="7" key="1">
    <citation type="submission" date="2020-09" db="EMBL/GenBank/DDBJ databases">
        <title>Pelagicoccus enzymogenes sp. nov. with an EPS production, isolated from marine sediment.</title>
        <authorList>
            <person name="Feng X."/>
        </authorList>
    </citation>
    <scope>NUCLEOTIDE SEQUENCE</scope>
    <source>
        <strain evidence="7">NFK12</strain>
    </source>
</reference>
<dbReference type="InterPro" id="IPR036249">
    <property type="entry name" value="Thioredoxin-like_sf"/>
</dbReference>
<keyword evidence="3" id="KW-0520">NAD</keyword>
<evidence type="ECO:0000313" key="8">
    <source>
        <dbReference type="Proteomes" id="UP000622317"/>
    </source>
</evidence>
<evidence type="ECO:0000256" key="5">
    <source>
        <dbReference type="SAM" id="SignalP"/>
    </source>
</evidence>
<comment type="caution">
    <text evidence="7">The sequence shown here is derived from an EMBL/GenBank/DDBJ whole genome shotgun (WGS) entry which is preliminary data.</text>
</comment>
<dbReference type="InterPro" id="IPR013766">
    <property type="entry name" value="Thioredoxin_domain"/>
</dbReference>
<feature type="domain" description="Thioredoxin" evidence="6">
    <location>
        <begin position="82"/>
        <end position="251"/>
    </location>
</feature>
<dbReference type="SUPFAM" id="SSF52833">
    <property type="entry name" value="Thioredoxin-like"/>
    <property type="match status" value="1"/>
</dbReference>
<evidence type="ECO:0000256" key="1">
    <source>
        <dbReference type="ARBA" id="ARBA00022737"/>
    </source>
</evidence>
<proteinExistence type="inferred from homology"/>
<dbReference type="Gene3D" id="3.40.30.10">
    <property type="entry name" value="Glutaredoxin"/>
    <property type="match status" value="1"/>
</dbReference>
<keyword evidence="2" id="KW-0560">Oxidoreductase</keyword>
<dbReference type="InterPro" id="IPR052259">
    <property type="entry name" value="Nucleoredoxin-like"/>
</dbReference>
<keyword evidence="1" id="KW-0677">Repeat</keyword>
<dbReference type="PANTHER" id="PTHR13871">
    <property type="entry name" value="THIOREDOXIN"/>
    <property type="match status" value="1"/>
</dbReference>